<keyword evidence="5 9" id="KW-0227">DNA damage</keyword>
<dbReference type="SUPFAM" id="SSF52540">
    <property type="entry name" value="P-loop containing nucleoside triphosphate hydrolases"/>
    <property type="match status" value="2"/>
</dbReference>
<keyword evidence="4" id="KW-0547">Nucleotide-binding</keyword>
<gene>
    <name evidence="12" type="primary">recN</name>
    <name evidence="12" type="ORF">HDIA_2969</name>
</gene>
<dbReference type="NCBIfam" id="TIGR00634">
    <property type="entry name" value="recN"/>
    <property type="match status" value="1"/>
</dbReference>
<evidence type="ECO:0000256" key="7">
    <source>
        <dbReference type="ARBA" id="ARBA00023204"/>
    </source>
</evidence>
<dbReference type="FunFam" id="3.40.50.300:FF:000319">
    <property type="entry name" value="DNA repair protein RecN"/>
    <property type="match status" value="1"/>
</dbReference>
<dbReference type="EMBL" id="LT960614">
    <property type="protein sequence ID" value="SON56510.1"/>
    <property type="molecule type" value="Genomic_DNA"/>
</dbReference>
<dbReference type="AlphaFoldDB" id="A0A2C9D8K7"/>
<evidence type="ECO:0000256" key="10">
    <source>
        <dbReference type="SAM" id="Coils"/>
    </source>
</evidence>
<keyword evidence="6" id="KW-0067">ATP-binding</keyword>
<evidence type="ECO:0000256" key="5">
    <source>
        <dbReference type="ARBA" id="ARBA00022763"/>
    </source>
</evidence>
<dbReference type="Pfam" id="PF02463">
    <property type="entry name" value="SMC_N"/>
    <property type="match status" value="1"/>
</dbReference>
<dbReference type="InterPro" id="IPR003395">
    <property type="entry name" value="RecF/RecN/SMC_N"/>
</dbReference>
<evidence type="ECO:0000256" key="4">
    <source>
        <dbReference type="ARBA" id="ARBA00022741"/>
    </source>
</evidence>
<evidence type="ECO:0000313" key="13">
    <source>
        <dbReference type="Proteomes" id="UP000223606"/>
    </source>
</evidence>
<evidence type="ECO:0000256" key="6">
    <source>
        <dbReference type="ARBA" id="ARBA00022840"/>
    </source>
</evidence>
<evidence type="ECO:0000256" key="8">
    <source>
        <dbReference type="ARBA" id="ARBA00033408"/>
    </source>
</evidence>
<evidence type="ECO:0000256" key="1">
    <source>
        <dbReference type="ARBA" id="ARBA00003618"/>
    </source>
</evidence>
<dbReference type="GO" id="GO:0006281">
    <property type="term" value="P:DNA repair"/>
    <property type="evidence" value="ECO:0007669"/>
    <property type="project" value="UniProtKB-KW"/>
</dbReference>
<comment type="function">
    <text evidence="1 9">May be involved in recombinational repair of damaged DNA.</text>
</comment>
<protein>
    <recommendedName>
        <fullName evidence="3 9">DNA repair protein RecN</fullName>
    </recommendedName>
    <alternativeName>
        <fullName evidence="8 9">Recombination protein N</fullName>
    </alternativeName>
</protein>
<sequence length="556" mass="59526">MLLTLAIRDIVLIERLDIAFSSGLTVLTGETGAGKSILLDALSLALGGRGDASLVRHGANQGQVTAVFEIDATHPVRALLSENDIPDEGDLILRRVQTSDGRTRAFVNDQAVSAGLMRHLGAGLVEIHGQHDDRALVDAVAHRGLLDAFGGLEQECRVLSAAHRDWRGAEKALGELRGRIDAARREADFLRSSVEELEALSPMVGEEVELAEKRAHMMRGEKIAADLAEASEHLSGTASPIPGLASLMRRLERKGPEVAGLLEEPLTALSAALDQLEEARLGFERALRESEFDPAVLEATEERLFKIRAAARKFDVEPDDLTELAVRMANDLAEIDAGEGRLEALARAAETAKARYDTLAGELSARRSETARHLEAAVAGELPALKLERAEFIVTQGVDPEARGPEGIDQIEFWVRTNPGTRAGPMMKVASGGELSRFLLALKVSLADKGSAPTLVFDEIDTGVGGAVAEAIGSRLGRLGERVQVLSVTHAPQVAARADQHLLIAKDAVEGGARVATRVTPIDEHHRREEIARMLAGSVITDEARAAAERLIGSGR</sequence>
<evidence type="ECO:0000256" key="9">
    <source>
        <dbReference type="PIRNR" id="PIRNR003128"/>
    </source>
</evidence>
<dbReference type="FunFam" id="3.40.50.300:FF:000356">
    <property type="entry name" value="DNA repair protein RecN"/>
    <property type="match status" value="1"/>
</dbReference>
<reference evidence="13" key="1">
    <citation type="submission" date="2017-09" db="EMBL/GenBank/DDBJ databases">
        <title>Genome sequence of Nannocystis excedens DSM 71.</title>
        <authorList>
            <person name="Blom J."/>
        </authorList>
    </citation>
    <scope>NUCLEOTIDE SEQUENCE [LARGE SCALE GENOMIC DNA]</scope>
    <source>
        <strain evidence="13">type strain: E19</strain>
    </source>
</reference>
<evidence type="ECO:0000259" key="11">
    <source>
        <dbReference type="Pfam" id="PF02463"/>
    </source>
</evidence>
<dbReference type="GO" id="GO:0005524">
    <property type="term" value="F:ATP binding"/>
    <property type="evidence" value="ECO:0007669"/>
    <property type="project" value="UniProtKB-KW"/>
</dbReference>
<organism evidence="12 13">
    <name type="scientific">Hartmannibacter diazotrophicus</name>
    <dbReference type="NCBI Taxonomy" id="1482074"/>
    <lineage>
        <taxon>Bacteria</taxon>
        <taxon>Pseudomonadati</taxon>
        <taxon>Pseudomonadota</taxon>
        <taxon>Alphaproteobacteria</taxon>
        <taxon>Hyphomicrobiales</taxon>
        <taxon>Pleomorphomonadaceae</taxon>
        <taxon>Hartmannibacter</taxon>
    </lineage>
</organism>
<feature type="domain" description="RecF/RecN/SMC N-terminal" evidence="11">
    <location>
        <begin position="14"/>
        <end position="505"/>
    </location>
</feature>
<dbReference type="OrthoDB" id="9806954at2"/>
<comment type="similarity">
    <text evidence="2 9">Belongs to the RecN family.</text>
</comment>
<keyword evidence="13" id="KW-1185">Reference proteome</keyword>
<dbReference type="InterPro" id="IPR027417">
    <property type="entry name" value="P-loop_NTPase"/>
</dbReference>
<dbReference type="Gene3D" id="3.40.50.300">
    <property type="entry name" value="P-loop containing nucleotide triphosphate hydrolases"/>
    <property type="match status" value="2"/>
</dbReference>
<keyword evidence="10" id="KW-0175">Coiled coil</keyword>
<dbReference type="GO" id="GO:0043590">
    <property type="term" value="C:bacterial nucleoid"/>
    <property type="evidence" value="ECO:0007669"/>
    <property type="project" value="TreeGrafter"/>
</dbReference>
<proteinExistence type="inferred from homology"/>
<dbReference type="InterPro" id="IPR004604">
    <property type="entry name" value="DNA_recomb/repair_RecN"/>
</dbReference>
<feature type="coiled-coil region" evidence="10">
    <location>
        <begin position="173"/>
        <end position="200"/>
    </location>
</feature>
<dbReference type="PANTHER" id="PTHR11059:SF0">
    <property type="entry name" value="DNA REPAIR PROTEIN RECN"/>
    <property type="match status" value="1"/>
</dbReference>
<dbReference type="KEGG" id="hdi:HDIA_2969"/>
<name>A0A2C9D8K7_9HYPH</name>
<dbReference type="CDD" id="cd03241">
    <property type="entry name" value="ABC_RecN"/>
    <property type="match status" value="2"/>
</dbReference>
<evidence type="ECO:0000313" key="12">
    <source>
        <dbReference type="EMBL" id="SON56510.1"/>
    </source>
</evidence>
<dbReference type="Proteomes" id="UP000223606">
    <property type="component" value="Chromosome 1"/>
</dbReference>
<keyword evidence="7 9" id="KW-0234">DNA repair</keyword>
<accession>A0A2C9D8K7</accession>
<dbReference type="PANTHER" id="PTHR11059">
    <property type="entry name" value="DNA REPAIR PROTEIN RECN"/>
    <property type="match status" value="1"/>
</dbReference>
<evidence type="ECO:0000256" key="3">
    <source>
        <dbReference type="ARBA" id="ARBA00021315"/>
    </source>
</evidence>
<dbReference type="GO" id="GO:0009432">
    <property type="term" value="P:SOS response"/>
    <property type="evidence" value="ECO:0007669"/>
    <property type="project" value="TreeGrafter"/>
</dbReference>
<evidence type="ECO:0000256" key="2">
    <source>
        <dbReference type="ARBA" id="ARBA00009441"/>
    </source>
</evidence>
<dbReference type="RefSeq" id="WP_099556883.1">
    <property type="nucleotide sequence ID" value="NZ_LT960614.1"/>
</dbReference>
<dbReference type="GO" id="GO:0006310">
    <property type="term" value="P:DNA recombination"/>
    <property type="evidence" value="ECO:0007669"/>
    <property type="project" value="InterPro"/>
</dbReference>
<dbReference type="PIRSF" id="PIRSF003128">
    <property type="entry name" value="RecN"/>
    <property type="match status" value="1"/>
</dbReference>